<dbReference type="InterPro" id="IPR012338">
    <property type="entry name" value="Beta-lactam/transpept-like"/>
</dbReference>
<dbReference type="EMBL" id="BHZC01000001">
    <property type="protein sequence ID" value="GCD32657.1"/>
    <property type="molecule type" value="Genomic_DNA"/>
</dbReference>
<feature type="signal peptide" evidence="1">
    <location>
        <begin position="1"/>
        <end position="29"/>
    </location>
</feature>
<dbReference type="GO" id="GO:0016787">
    <property type="term" value="F:hydrolase activity"/>
    <property type="evidence" value="ECO:0007669"/>
    <property type="project" value="UniProtKB-KW"/>
</dbReference>
<evidence type="ECO:0000313" key="4">
    <source>
        <dbReference type="Proteomes" id="UP000287830"/>
    </source>
</evidence>
<comment type="caution">
    <text evidence="3">The sequence shown here is derived from an EMBL/GenBank/DDBJ whole genome shotgun (WGS) entry which is preliminary data.</text>
</comment>
<dbReference type="Pfam" id="PF00144">
    <property type="entry name" value="Beta-lactamase"/>
    <property type="match status" value="1"/>
</dbReference>
<feature type="chain" id="PRO_5031226723" evidence="1">
    <location>
        <begin position="30"/>
        <end position="408"/>
    </location>
</feature>
<name>A0A7U9KPX8_9ACTN</name>
<protein>
    <submittedName>
        <fullName evidence="3">Serine hydrolase</fullName>
    </submittedName>
</protein>
<dbReference type="InterPro" id="IPR050491">
    <property type="entry name" value="AmpC-like"/>
</dbReference>
<dbReference type="PANTHER" id="PTHR46825:SF7">
    <property type="entry name" value="D-ALANYL-D-ALANINE CARBOXYPEPTIDASE"/>
    <property type="match status" value="1"/>
</dbReference>
<accession>A0A7U9KPX8</accession>
<dbReference type="SUPFAM" id="SSF56601">
    <property type="entry name" value="beta-lactamase/transpeptidase-like"/>
    <property type="match status" value="1"/>
</dbReference>
<evidence type="ECO:0000313" key="3">
    <source>
        <dbReference type="EMBL" id="GCD32657.1"/>
    </source>
</evidence>
<feature type="domain" description="Beta-lactamase-related" evidence="2">
    <location>
        <begin position="44"/>
        <end position="347"/>
    </location>
</feature>
<proteinExistence type="predicted"/>
<reference evidence="3 4" key="1">
    <citation type="submission" date="2018-11" db="EMBL/GenBank/DDBJ databases">
        <title>Whole genome sequence of Streptomyces chrestomyceticus NBRC 13444(T).</title>
        <authorList>
            <person name="Komaki H."/>
            <person name="Tamura T."/>
        </authorList>
    </citation>
    <scope>NUCLEOTIDE SEQUENCE [LARGE SCALE GENOMIC DNA]</scope>
    <source>
        <strain evidence="3 4">NBRC 13444</strain>
    </source>
</reference>
<dbReference type="RefSeq" id="WP_125043269.1">
    <property type="nucleotide sequence ID" value="NZ_BHZC01000001.1"/>
</dbReference>
<keyword evidence="1" id="KW-0732">Signal</keyword>
<dbReference type="OrthoDB" id="5177574at2"/>
<dbReference type="Proteomes" id="UP000287830">
    <property type="component" value="Unassembled WGS sequence"/>
</dbReference>
<dbReference type="Gene3D" id="3.40.710.10">
    <property type="entry name" value="DD-peptidase/beta-lactamase superfamily"/>
    <property type="match status" value="1"/>
</dbReference>
<evidence type="ECO:0000256" key="1">
    <source>
        <dbReference type="SAM" id="SignalP"/>
    </source>
</evidence>
<evidence type="ECO:0000259" key="2">
    <source>
        <dbReference type="Pfam" id="PF00144"/>
    </source>
</evidence>
<dbReference type="AlphaFoldDB" id="A0A7U9KPX8"/>
<dbReference type="InterPro" id="IPR001466">
    <property type="entry name" value="Beta-lactam-related"/>
</dbReference>
<organism evidence="3 4">
    <name type="scientific">Streptomyces chrestomyceticus JCM 4735</name>
    <dbReference type="NCBI Taxonomy" id="1306181"/>
    <lineage>
        <taxon>Bacteria</taxon>
        <taxon>Bacillati</taxon>
        <taxon>Actinomycetota</taxon>
        <taxon>Actinomycetes</taxon>
        <taxon>Kitasatosporales</taxon>
        <taxon>Streptomycetaceae</taxon>
        <taxon>Streptomyces</taxon>
    </lineage>
</organism>
<gene>
    <name evidence="3" type="ORF">OEIGOIKO_00374</name>
</gene>
<dbReference type="PANTHER" id="PTHR46825">
    <property type="entry name" value="D-ALANYL-D-ALANINE-CARBOXYPEPTIDASE/ENDOPEPTIDASE AMPH"/>
    <property type="match status" value="1"/>
</dbReference>
<keyword evidence="3" id="KW-0378">Hydrolase</keyword>
<sequence>MTQRTVRTVLTALATTVAVGVTALAPAHAAEPAAPGHGHAATQEALRRLVDEAGLPGVAAEVRDGGQRWFGSAGVADTGTGRARSADDRFRAASITKPFIATVLLQLEAERRLRLDDTVETWLPGLVRGHGNDGRAITLRQLLHHTSGLPNFTEDPDFQANSSGSRFPGHRYDNHTPQELVAIAMRYPPTSAPGTRARYSNTNYVLAGLVIEKVTGRSYAREVTRRVIEPLKLRGTSFPGSRATMPDPHPVAYSRLHDPAPDAPVHDATEQNMTWLGAAGDMISTLGDLNRFHRALLSGALLPRAQMAELLTEVPAGEGIGFGLGVETAVLSCGVQVVGKTGRTNGSMSASFGTRDGGHRLTFNINGDWLTDEMLYVNVIEAEFCGKAPARTASGQRPGLRLPAALVG</sequence>
<dbReference type="GeneID" id="95619458"/>